<organism evidence="1 2">
    <name type="scientific">Nibea albiflora</name>
    <name type="common">Yellow drum</name>
    <name type="synonym">Corvina albiflora</name>
    <dbReference type="NCBI Taxonomy" id="240163"/>
    <lineage>
        <taxon>Eukaryota</taxon>
        <taxon>Metazoa</taxon>
        <taxon>Chordata</taxon>
        <taxon>Craniata</taxon>
        <taxon>Vertebrata</taxon>
        <taxon>Euteleostomi</taxon>
        <taxon>Actinopterygii</taxon>
        <taxon>Neopterygii</taxon>
        <taxon>Teleostei</taxon>
        <taxon>Neoteleostei</taxon>
        <taxon>Acanthomorphata</taxon>
        <taxon>Eupercaria</taxon>
        <taxon>Sciaenidae</taxon>
        <taxon>Nibea</taxon>
    </lineage>
</organism>
<reference evidence="1" key="1">
    <citation type="submission" date="2020-04" db="EMBL/GenBank/DDBJ databases">
        <title>A chromosome-scale assembly and high-density genetic map of the yellow drum (Nibea albiflora) genome.</title>
        <authorList>
            <person name="Xu D."/>
            <person name="Zhang W."/>
            <person name="Chen R."/>
            <person name="Tan P."/>
            <person name="Wang L."/>
            <person name="Song H."/>
            <person name="Tian L."/>
            <person name="Zhu Q."/>
            <person name="Wang B."/>
        </authorList>
    </citation>
    <scope>NUCLEOTIDE SEQUENCE</scope>
    <source>
        <strain evidence="1">ZJHYS-2018</strain>
    </source>
</reference>
<protein>
    <submittedName>
        <fullName evidence="1">Uncharacterized protein</fullName>
    </submittedName>
</protein>
<comment type="caution">
    <text evidence="1">The sequence shown here is derived from an EMBL/GenBank/DDBJ whole genome shotgun (WGS) entry which is preliminary data.</text>
</comment>
<sequence length="66" mass="7200">MERADRGSRDSRLLSNQPYDESLEVIDSEEVPSVYSPTPRGGHSQVTGRPGPPRRHCPAAALCGRP</sequence>
<feature type="non-terminal residue" evidence="1">
    <location>
        <position position="66"/>
    </location>
</feature>
<keyword evidence="2" id="KW-1185">Reference proteome</keyword>
<evidence type="ECO:0000313" key="2">
    <source>
        <dbReference type="Proteomes" id="UP000805704"/>
    </source>
</evidence>
<evidence type="ECO:0000313" key="1">
    <source>
        <dbReference type="EMBL" id="KAG8005914.1"/>
    </source>
</evidence>
<dbReference type="Proteomes" id="UP000805704">
    <property type="component" value="Chromosome 21"/>
</dbReference>
<name>A0ACB7EVF2_NIBAL</name>
<dbReference type="EMBL" id="CM024809">
    <property type="protein sequence ID" value="KAG8005914.1"/>
    <property type="molecule type" value="Genomic_DNA"/>
</dbReference>
<gene>
    <name evidence="1" type="ORF">GBF38_004976</name>
</gene>
<accession>A0ACB7EVF2</accession>
<proteinExistence type="predicted"/>